<dbReference type="AlphaFoldDB" id="A0A6M3IK13"/>
<protein>
    <submittedName>
        <fullName evidence="1">Uncharacterized protein</fullName>
    </submittedName>
</protein>
<accession>A0A6M3IK13</accession>
<reference evidence="1" key="1">
    <citation type="submission" date="2020-03" db="EMBL/GenBank/DDBJ databases">
        <title>The deep terrestrial virosphere.</title>
        <authorList>
            <person name="Holmfeldt K."/>
            <person name="Nilsson E."/>
            <person name="Simone D."/>
            <person name="Lopez-Fernandez M."/>
            <person name="Wu X."/>
            <person name="de Brujin I."/>
            <person name="Lundin D."/>
            <person name="Andersson A."/>
            <person name="Bertilsson S."/>
            <person name="Dopson M."/>
        </authorList>
    </citation>
    <scope>NUCLEOTIDE SEQUENCE</scope>
    <source>
        <strain evidence="1">MM415B01579</strain>
    </source>
</reference>
<sequence>MATTKYISPSLNKKVTFTQYVAELLVARKAKRENVSLPVRYWKNPNYIIWTKELQKQARGLSRLIKLYSENIILRSILENDWTYSAYSPKLIEYIREEQRKESLIIPIEHIPIIKSTNSIPNRFGKKSKRSKLDE</sequence>
<gene>
    <name evidence="1" type="ORF">MM415B01579_0021</name>
</gene>
<dbReference type="EMBL" id="MT141288">
    <property type="protein sequence ID" value="QJA57723.1"/>
    <property type="molecule type" value="Genomic_DNA"/>
</dbReference>
<name>A0A6M3IK13_9ZZZZ</name>
<organism evidence="1">
    <name type="scientific">viral metagenome</name>
    <dbReference type="NCBI Taxonomy" id="1070528"/>
    <lineage>
        <taxon>unclassified sequences</taxon>
        <taxon>metagenomes</taxon>
        <taxon>organismal metagenomes</taxon>
    </lineage>
</organism>
<proteinExistence type="predicted"/>
<evidence type="ECO:0000313" key="1">
    <source>
        <dbReference type="EMBL" id="QJA57723.1"/>
    </source>
</evidence>